<dbReference type="AlphaFoldDB" id="A0A061EH20"/>
<dbReference type="InParanoid" id="A0A061EH20"/>
<proteinExistence type="predicted"/>
<reference evidence="2 3" key="1">
    <citation type="journal article" date="2013" name="Genome Biol.">
        <title>The genome sequence of the most widely cultivated cacao type and its use to identify candidate genes regulating pod color.</title>
        <authorList>
            <person name="Motamayor J.C."/>
            <person name="Mockaitis K."/>
            <person name="Schmutz J."/>
            <person name="Haiminen N."/>
            <person name="Iii D.L."/>
            <person name="Cornejo O."/>
            <person name="Findley S.D."/>
            <person name="Zheng P."/>
            <person name="Utro F."/>
            <person name="Royaert S."/>
            <person name="Saski C."/>
            <person name="Jenkins J."/>
            <person name="Podicheti R."/>
            <person name="Zhao M."/>
            <person name="Scheffler B.E."/>
            <person name="Stack J.C."/>
            <person name="Feltus F.A."/>
            <person name="Mustiga G.M."/>
            <person name="Amores F."/>
            <person name="Phillips W."/>
            <person name="Marelli J.P."/>
            <person name="May G.D."/>
            <person name="Shapiro H."/>
            <person name="Ma J."/>
            <person name="Bustamante C.D."/>
            <person name="Schnell R.J."/>
            <person name="Main D."/>
            <person name="Gilbert D."/>
            <person name="Parida L."/>
            <person name="Kuhn D.N."/>
        </authorList>
    </citation>
    <scope>NUCLEOTIDE SEQUENCE [LARGE SCALE GENOMIC DNA]</scope>
    <source>
        <strain evidence="3">cv. Matina 1-6</strain>
    </source>
</reference>
<evidence type="ECO:0000313" key="2">
    <source>
        <dbReference type="EMBL" id="EOY03963.1"/>
    </source>
</evidence>
<keyword evidence="3" id="KW-1185">Reference proteome</keyword>
<dbReference type="Gramene" id="EOY03963">
    <property type="protein sequence ID" value="EOY03963"/>
    <property type="gene ID" value="TCM_019187"/>
</dbReference>
<organism evidence="2 3">
    <name type="scientific">Theobroma cacao</name>
    <name type="common">Cacao</name>
    <name type="synonym">Cocoa</name>
    <dbReference type="NCBI Taxonomy" id="3641"/>
    <lineage>
        <taxon>Eukaryota</taxon>
        <taxon>Viridiplantae</taxon>
        <taxon>Streptophyta</taxon>
        <taxon>Embryophyta</taxon>
        <taxon>Tracheophyta</taxon>
        <taxon>Spermatophyta</taxon>
        <taxon>Magnoliopsida</taxon>
        <taxon>eudicotyledons</taxon>
        <taxon>Gunneridae</taxon>
        <taxon>Pentapetalae</taxon>
        <taxon>rosids</taxon>
        <taxon>malvids</taxon>
        <taxon>Malvales</taxon>
        <taxon>Malvaceae</taxon>
        <taxon>Byttnerioideae</taxon>
        <taxon>Theobroma</taxon>
    </lineage>
</organism>
<feature type="compositionally biased region" description="Polar residues" evidence="1">
    <location>
        <begin position="74"/>
        <end position="83"/>
    </location>
</feature>
<accession>A0A061EH20</accession>
<feature type="compositionally biased region" description="Polar residues" evidence="1">
    <location>
        <begin position="94"/>
        <end position="104"/>
    </location>
</feature>
<evidence type="ECO:0000313" key="3">
    <source>
        <dbReference type="Proteomes" id="UP000026915"/>
    </source>
</evidence>
<dbReference type="Proteomes" id="UP000026915">
    <property type="component" value="Chromosome 4"/>
</dbReference>
<sequence length="104" mass="11806">MTSKDLRVKKGKEVAFEEKEVPLRDQFHIFQQKINVLIDNLMQRTFDLEASDFSRSGCGTEDVILKKTLDDSSKSTGWEQQKSPECYEGWGSLDESNQLASSNG</sequence>
<dbReference type="EMBL" id="CM001882">
    <property type="protein sequence ID" value="EOY03963.1"/>
    <property type="molecule type" value="Genomic_DNA"/>
</dbReference>
<dbReference type="HOGENOM" id="CLU_2255079_0_0_1"/>
<protein>
    <submittedName>
        <fullName evidence="2">Uncharacterized protein</fullName>
    </submittedName>
</protein>
<name>A0A061EH20_THECC</name>
<evidence type="ECO:0000256" key="1">
    <source>
        <dbReference type="SAM" id="MobiDB-lite"/>
    </source>
</evidence>
<gene>
    <name evidence="2" type="ORF">TCM_019187</name>
</gene>
<feature type="region of interest" description="Disordered" evidence="1">
    <location>
        <begin position="71"/>
        <end position="104"/>
    </location>
</feature>